<dbReference type="AlphaFoldDB" id="A0AAW2X546"/>
<sequence>MKSTSGYIFQLGTNTCSWLSKKQKFVAQSSAEAQYIVVGKATSQVMWLRRILEDIGAKQGKGTVLYCDNKSAISIVKNPVFHERTKHVKIKYHFVREAVENEDIQ</sequence>
<reference evidence="1" key="2">
    <citation type="journal article" date="2024" name="Plant">
        <title>Genomic evolution and insights into agronomic trait innovations of Sesamum species.</title>
        <authorList>
            <person name="Miao H."/>
            <person name="Wang L."/>
            <person name="Qu L."/>
            <person name="Liu H."/>
            <person name="Sun Y."/>
            <person name="Le M."/>
            <person name="Wang Q."/>
            <person name="Wei S."/>
            <person name="Zheng Y."/>
            <person name="Lin W."/>
            <person name="Duan Y."/>
            <person name="Cao H."/>
            <person name="Xiong S."/>
            <person name="Wang X."/>
            <person name="Wei L."/>
            <person name="Li C."/>
            <person name="Ma Q."/>
            <person name="Ju M."/>
            <person name="Zhao R."/>
            <person name="Li G."/>
            <person name="Mu C."/>
            <person name="Tian Q."/>
            <person name="Mei H."/>
            <person name="Zhang T."/>
            <person name="Gao T."/>
            <person name="Zhang H."/>
        </authorList>
    </citation>
    <scope>NUCLEOTIDE SEQUENCE</scope>
    <source>
        <strain evidence="1">KEN1</strain>
    </source>
</reference>
<proteinExistence type="predicted"/>
<comment type="caution">
    <text evidence="1">The sequence shown here is derived from an EMBL/GenBank/DDBJ whole genome shotgun (WGS) entry which is preliminary data.</text>
</comment>
<dbReference type="CDD" id="cd09272">
    <property type="entry name" value="RNase_HI_RT_Ty1"/>
    <property type="match status" value="1"/>
</dbReference>
<evidence type="ECO:0000313" key="1">
    <source>
        <dbReference type="EMBL" id="KAL0449215.1"/>
    </source>
</evidence>
<accession>A0AAW2X546</accession>
<dbReference type="PANTHER" id="PTHR11439:SF502">
    <property type="entry name" value="SECRETED RXLR EFFECTOR PROTEIN 161-LIKE"/>
    <property type="match status" value="1"/>
</dbReference>
<gene>
    <name evidence="1" type="ORF">Slati_1477900</name>
</gene>
<dbReference type="EMBL" id="JACGWN010000005">
    <property type="protein sequence ID" value="KAL0449215.1"/>
    <property type="molecule type" value="Genomic_DNA"/>
</dbReference>
<reference evidence="1" key="1">
    <citation type="submission" date="2020-06" db="EMBL/GenBank/DDBJ databases">
        <authorList>
            <person name="Li T."/>
            <person name="Hu X."/>
            <person name="Zhang T."/>
            <person name="Song X."/>
            <person name="Zhang H."/>
            <person name="Dai N."/>
            <person name="Sheng W."/>
            <person name="Hou X."/>
            <person name="Wei L."/>
        </authorList>
    </citation>
    <scope>NUCLEOTIDE SEQUENCE</scope>
    <source>
        <strain evidence="1">KEN1</strain>
        <tissue evidence="1">Leaf</tissue>
    </source>
</reference>
<dbReference type="PANTHER" id="PTHR11439">
    <property type="entry name" value="GAG-POL-RELATED RETROTRANSPOSON"/>
    <property type="match status" value="1"/>
</dbReference>
<organism evidence="1">
    <name type="scientific">Sesamum latifolium</name>
    <dbReference type="NCBI Taxonomy" id="2727402"/>
    <lineage>
        <taxon>Eukaryota</taxon>
        <taxon>Viridiplantae</taxon>
        <taxon>Streptophyta</taxon>
        <taxon>Embryophyta</taxon>
        <taxon>Tracheophyta</taxon>
        <taxon>Spermatophyta</taxon>
        <taxon>Magnoliopsida</taxon>
        <taxon>eudicotyledons</taxon>
        <taxon>Gunneridae</taxon>
        <taxon>Pentapetalae</taxon>
        <taxon>asterids</taxon>
        <taxon>lamiids</taxon>
        <taxon>Lamiales</taxon>
        <taxon>Pedaliaceae</taxon>
        <taxon>Sesamum</taxon>
    </lineage>
</organism>
<name>A0AAW2X546_9LAMI</name>
<protein>
    <submittedName>
        <fullName evidence="1">Retrovirus-related Pol polyprotein from transposon TNT 1-94</fullName>
    </submittedName>
</protein>